<evidence type="ECO:0000313" key="3">
    <source>
        <dbReference type="Proteomes" id="UP000515275"/>
    </source>
</evidence>
<evidence type="ECO:0000259" key="1">
    <source>
        <dbReference type="Pfam" id="PF07969"/>
    </source>
</evidence>
<organism evidence="2 3">
    <name type="scientific">Corynebacterium anserum</name>
    <dbReference type="NCBI Taxonomy" id="2684406"/>
    <lineage>
        <taxon>Bacteria</taxon>
        <taxon>Bacillati</taxon>
        <taxon>Actinomycetota</taxon>
        <taxon>Actinomycetes</taxon>
        <taxon>Mycobacteriales</taxon>
        <taxon>Corynebacteriaceae</taxon>
        <taxon>Corynebacterium</taxon>
    </lineage>
</organism>
<dbReference type="Proteomes" id="UP000515275">
    <property type="component" value="Chromosome"/>
</dbReference>
<dbReference type="KEGG" id="cans:GP473_03785"/>
<dbReference type="InterPro" id="IPR013108">
    <property type="entry name" value="Amidohydro_3"/>
</dbReference>
<dbReference type="Gene3D" id="3.20.20.140">
    <property type="entry name" value="Metal-dependent hydrolases"/>
    <property type="match status" value="1"/>
</dbReference>
<name>A0A7G7YQY7_9CORY</name>
<protein>
    <submittedName>
        <fullName evidence="2">Amidohydrolase family protein</fullName>
    </submittedName>
</protein>
<keyword evidence="2" id="KW-0378">Hydrolase</keyword>
<dbReference type="EMBL" id="CP046883">
    <property type="protein sequence ID" value="QNH96907.1"/>
    <property type="molecule type" value="Genomic_DNA"/>
</dbReference>
<dbReference type="Pfam" id="PF07969">
    <property type="entry name" value="Amidohydro_3"/>
    <property type="match status" value="1"/>
</dbReference>
<dbReference type="SUPFAM" id="SSF51338">
    <property type="entry name" value="Composite domain of metallo-dependent hydrolases"/>
    <property type="match status" value="1"/>
</dbReference>
<accession>A0A7G7YQY7</accession>
<dbReference type="PANTHER" id="PTHR22642:SF2">
    <property type="entry name" value="PROTEIN LONG AFTER FAR-RED 3"/>
    <property type="match status" value="1"/>
</dbReference>
<dbReference type="Gene3D" id="3.10.310.70">
    <property type="match status" value="1"/>
</dbReference>
<reference evidence="2 3" key="1">
    <citation type="submission" date="2019-12" db="EMBL/GenBank/DDBJ databases">
        <title>Corynebacterium sp. nov., isolated from feces of the Anser Albifrons in China.</title>
        <authorList>
            <person name="Liu Q."/>
        </authorList>
    </citation>
    <scope>NUCLEOTIDE SEQUENCE [LARGE SCALE GENOMIC DNA]</scope>
    <source>
        <strain evidence="2 3">23H37-10</strain>
    </source>
</reference>
<feature type="domain" description="Amidohydrolase 3" evidence="1">
    <location>
        <begin position="53"/>
        <end position="560"/>
    </location>
</feature>
<sequence>MSHSSSQMRTGQYTGETLAEALVVEGDKISFVGSVAETRDFVRSRLRDNSRVEEIDCGGGVILPGFVDAHIHAMATAASRCEVDLRDCRSMREAAHRIVEHARRLPVGQWVTGGRWDANAWNDVVEPHRALLDELLPDRPVAVWSVDFHTLWLNAAALDYVGIDDATPDPPGGCIVRDERAAITGVLKEEAAMRAARRFPVVPLAARIEQLRQAQQAWLAEGIIGVHDFDGGNSREAWRGLNASGELLLHVVKYLRVEEWEDAVMSGWKTGNREGSRFVQGGLKLFSDGALGSQTCHMSHPFPQPARDGSLNYGLQVSSRDTLADQVCQAYQRGISVAIHAIGDQANHNVLHTFLRTEPQRLKAMQRTGVPLRPRLEHAQFMQLADVRLAAKLGVIASMQPRHCISDIPLLPLVEHNPGLVAYPWKDLSEKGVTIAFGSDAPVEPTNPFAAIYAAMTRASIDGDPSTSFQPDRRISAYDAVRAHTVGAAYAAGIEQDTGVLAAGKNADFIIVDTDPFVTDEWGGNGMSGTYPSEESLFAHASAVRDTSVNMTIAAGRVVYAR</sequence>
<dbReference type="InterPro" id="IPR033932">
    <property type="entry name" value="YtcJ-like"/>
</dbReference>
<gene>
    <name evidence="2" type="ORF">GP473_03785</name>
</gene>
<dbReference type="AlphaFoldDB" id="A0A7G7YQY7"/>
<dbReference type="Gene3D" id="2.30.40.10">
    <property type="entry name" value="Urease, subunit C, domain 1"/>
    <property type="match status" value="1"/>
</dbReference>
<proteinExistence type="predicted"/>
<evidence type="ECO:0000313" key="2">
    <source>
        <dbReference type="EMBL" id="QNH96907.1"/>
    </source>
</evidence>
<keyword evidence="3" id="KW-1185">Reference proteome</keyword>
<dbReference type="InterPro" id="IPR011059">
    <property type="entry name" value="Metal-dep_hydrolase_composite"/>
</dbReference>
<dbReference type="CDD" id="cd01300">
    <property type="entry name" value="YtcJ_like"/>
    <property type="match status" value="1"/>
</dbReference>
<dbReference type="GO" id="GO:0016810">
    <property type="term" value="F:hydrolase activity, acting on carbon-nitrogen (but not peptide) bonds"/>
    <property type="evidence" value="ECO:0007669"/>
    <property type="project" value="InterPro"/>
</dbReference>
<dbReference type="SUPFAM" id="SSF51556">
    <property type="entry name" value="Metallo-dependent hydrolases"/>
    <property type="match status" value="1"/>
</dbReference>
<dbReference type="PANTHER" id="PTHR22642">
    <property type="entry name" value="IMIDAZOLONEPROPIONASE"/>
    <property type="match status" value="1"/>
</dbReference>
<dbReference type="InterPro" id="IPR032466">
    <property type="entry name" value="Metal_Hydrolase"/>
</dbReference>